<dbReference type="EMBL" id="CH445366">
    <property type="protein sequence ID" value="EAT76604.1"/>
    <property type="molecule type" value="Genomic_DNA"/>
</dbReference>
<gene>
    <name evidence="1" type="ORF">SNOG_16025</name>
</gene>
<dbReference type="HOGENOM" id="CLU_2590564_0_0_1"/>
<dbReference type="GeneID" id="5983085"/>
<sequence length="80" mass="9165">MAIAFERLFPAEWASWEGGYATSQQDYQAMSKLPNDVFPVHDSDGRIRKPAQQDSCTYVEQWLSKASTAHMSLPYHSERL</sequence>
<dbReference type="KEGG" id="pno:SNOG_16025"/>
<name>Q0TWU9_PHANO</name>
<reference evidence="2" key="1">
    <citation type="journal article" date="2007" name="Plant Cell">
        <title>Dothideomycete-plant interactions illuminated by genome sequencing and EST analysis of the wheat pathogen Stagonospora nodorum.</title>
        <authorList>
            <person name="Hane J.K."/>
            <person name="Lowe R.G."/>
            <person name="Solomon P.S."/>
            <person name="Tan K.C."/>
            <person name="Schoch C.L."/>
            <person name="Spatafora J.W."/>
            <person name="Crous P.W."/>
            <person name="Kodira C."/>
            <person name="Birren B.W."/>
            <person name="Galagan J.E."/>
            <person name="Torriani S.F."/>
            <person name="McDonald B.A."/>
            <person name="Oliver R.P."/>
        </authorList>
    </citation>
    <scope>NUCLEOTIDE SEQUENCE [LARGE SCALE GENOMIC DNA]</scope>
    <source>
        <strain evidence="2">SN15 / ATCC MYA-4574 / FGSC 10173</strain>
    </source>
</reference>
<dbReference type="Proteomes" id="UP000001055">
    <property type="component" value="Unassembled WGS sequence"/>
</dbReference>
<dbReference type="AlphaFoldDB" id="Q0TWU9"/>
<organism evidence="1 2">
    <name type="scientific">Phaeosphaeria nodorum (strain SN15 / ATCC MYA-4574 / FGSC 10173)</name>
    <name type="common">Glume blotch fungus</name>
    <name type="synonym">Parastagonospora nodorum</name>
    <dbReference type="NCBI Taxonomy" id="321614"/>
    <lineage>
        <taxon>Eukaryota</taxon>
        <taxon>Fungi</taxon>
        <taxon>Dikarya</taxon>
        <taxon>Ascomycota</taxon>
        <taxon>Pezizomycotina</taxon>
        <taxon>Dothideomycetes</taxon>
        <taxon>Pleosporomycetidae</taxon>
        <taxon>Pleosporales</taxon>
        <taxon>Pleosporineae</taxon>
        <taxon>Phaeosphaeriaceae</taxon>
        <taxon>Parastagonospora</taxon>
    </lineage>
</organism>
<evidence type="ECO:0000313" key="2">
    <source>
        <dbReference type="Proteomes" id="UP000001055"/>
    </source>
</evidence>
<accession>Q0TWU9</accession>
<dbReference type="RefSeq" id="XP_001806155.1">
    <property type="nucleotide sequence ID" value="XM_001806103.1"/>
</dbReference>
<evidence type="ECO:0000313" key="1">
    <source>
        <dbReference type="EMBL" id="EAT76604.1"/>
    </source>
</evidence>
<protein>
    <submittedName>
        <fullName evidence="1">Uncharacterized protein</fullName>
    </submittedName>
</protein>
<dbReference type="InParanoid" id="Q0TWU9"/>
<proteinExistence type="predicted"/>